<comment type="subcellular location">
    <subcellularLocation>
        <location evidence="1">Cell membrane</location>
        <topology evidence="1">Multi-pass membrane protein</topology>
    </subcellularLocation>
</comment>
<evidence type="ECO:0000256" key="1">
    <source>
        <dbReference type="ARBA" id="ARBA00004651"/>
    </source>
</evidence>
<accession>M2WDW8</accession>
<evidence type="ECO:0000256" key="7">
    <source>
        <dbReference type="SAM" id="Phobius"/>
    </source>
</evidence>
<protein>
    <submittedName>
        <fullName evidence="8">Inner membrane protein YihY, formerly thought to be RNase BN</fullName>
    </submittedName>
</protein>
<keyword evidence="5 7" id="KW-0472">Membrane</keyword>
<evidence type="ECO:0000313" key="8">
    <source>
        <dbReference type="EMBL" id="EME36722.1"/>
    </source>
</evidence>
<dbReference type="GO" id="GO:0005886">
    <property type="term" value="C:plasma membrane"/>
    <property type="evidence" value="ECO:0007669"/>
    <property type="project" value="UniProtKB-SubCell"/>
</dbReference>
<feature type="region of interest" description="Disordered" evidence="6">
    <location>
        <begin position="401"/>
        <end position="463"/>
    </location>
</feature>
<feature type="compositionally biased region" description="Low complexity" evidence="6">
    <location>
        <begin position="427"/>
        <end position="443"/>
    </location>
</feature>
<feature type="transmembrane region" description="Helical" evidence="7">
    <location>
        <begin position="99"/>
        <end position="120"/>
    </location>
</feature>
<dbReference type="RefSeq" id="WP_006214592.1">
    <property type="nucleotide sequence ID" value="NZ_ANHZ02000009.1"/>
</dbReference>
<evidence type="ECO:0000256" key="4">
    <source>
        <dbReference type="ARBA" id="ARBA00022989"/>
    </source>
</evidence>
<name>M2WDW8_9MICC</name>
<sequence>MTRSVTLQQPRLTVLHVIRRAVMKLIYIQVWDQAASMTFFLLLSIAPLLISLVSIINLLGLEESVLRGIVDLVSVLFPPVDPAALTDALHSLNPDGGTVAGAILGFIGTLIAASNSVAAFHRSMHRIYDTREGRQFLPFRTIVFFETIALLVAVAAAALLITVGGDMAAALGEALGFDETVVAAWNLLRWPLLLFVLVVYVNVAYHMGPNVELPRFGIMSAGSLVSVGALFAMAVLLGWLSSLAGTVDALLGTLNGVTILLVLAWFASIVLIAGAALDAELLRARQLAIGLRAWDRIDLRPRNRWTLDFLREDRRMAGKLGRIVADSALDDLPRRLPRSLWLTEADSPFAVTGTPAMQERLREAADEERAREESPEADESSAQAFRVALVHSWDELRGATSRAVHRGGSTAVGALQHQIERRRRAAEAGTAPEQSSQEPASAEEPGDDDAPVRAEGQGPGRRD</sequence>
<feature type="transmembrane region" description="Helical" evidence="7">
    <location>
        <begin position="183"/>
        <end position="204"/>
    </location>
</feature>
<dbReference type="AlphaFoldDB" id="M2WDW8"/>
<evidence type="ECO:0000256" key="3">
    <source>
        <dbReference type="ARBA" id="ARBA00022692"/>
    </source>
</evidence>
<dbReference type="EMBL" id="ANHZ02000009">
    <property type="protein sequence ID" value="EME36722.1"/>
    <property type="molecule type" value="Genomic_DNA"/>
</dbReference>
<evidence type="ECO:0000256" key="5">
    <source>
        <dbReference type="ARBA" id="ARBA00023136"/>
    </source>
</evidence>
<feature type="transmembrane region" description="Helical" evidence="7">
    <location>
        <begin position="257"/>
        <end position="277"/>
    </location>
</feature>
<proteinExistence type="predicted"/>
<keyword evidence="4 7" id="KW-1133">Transmembrane helix</keyword>
<feature type="transmembrane region" description="Helical" evidence="7">
    <location>
        <begin position="39"/>
        <end position="59"/>
    </location>
</feature>
<keyword evidence="2" id="KW-1003">Cell membrane</keyword>
<evidence type="ECO:0000313" key="9">
    <source>
        <dbReference type="Proteomes" id="UP000009877"/>
    </source>
</evidence>
<evidence type="ECO:0000256" key="2">
    <source>
        <dbReference type="ARBA" id="ARBA00022475"/>
    </source>
</evidence>
<evidence type="ECO:0000256" key="6">
    <source>
        <dbReference type="SAM" id="MobiDB-lite"/>
    </source>
</evidence>
<feature type="region of interest" description="Disordered" evidence="6">
    <location>
        <begin position="352"/>
        <end position="383"/>
    </location>
</feature>
<feature type="transmembrane region" description="Helical" evidence="7">
    <location>
        <begin position="141"/>
        <end position="163"/>
    </location>
</feature>
<keyword evidence="3 7" id="KW-0812">Transmembrane</keyword>
<dbReference type="Proteomes" id="UP000009877">
    <property type="component" value="Unassembled WGS sequence"/>
</dbReference>
<dbReference type="PANTHER" id="PTHR30213:SF0">
    <property type="entry name" value="UPF0761 MEMBRANE PROTEIN YIHY"/>
    <property type="match status" value="1"/>
</dbReference>
<organism evidence="8 9">
    <name type="scientific">Kocuria palustris PEL</name>
    <dbReference type="NCBI Taxonomy" id="1236550"/>
    <lineage>
        <taxon>Bacteria</taxon>
        <taxon>Bacillati</taxon>
        <taxon>Actinomycetota</taxon>
        <taxon>Actinomycetes</taxon>
        <taxon>Micrococcales</taxon>
        <taxon>Micrococcaceae</taxon>
        <taxon>Kocuria</taxon>
    </lineage>
</organism>
<gene>
    <name evidence="8" type="ORF">C884_02532</name>
</gene>
<feature type="compositionally biased region" description="Basic and acidic residues" evidence="6">
    <location>
        <begin position="359"/>
        <end position="374"/>
    </location>
</feature>
<feature type="transmembrane region" description="Helical" evidence="7">
    <location>
        <begin position="216"/>
        <end position="237"/>
    </location>
</feature>
<dbReference type="InterPro" id="IPR017039">
    <property type="entry name" value="Virul_fac_BrkB"/>
</dbReference>
<reference evidence="8 9" key="1">
    <citation type="journal article" date="2014" name="Genome Announc.">
        <title>Draft Genome Sequence of Kocuria palustris PEL.</title>
        <authorList>
            <person name="Sharma G."/>
            <person name="Khatri I."/>
            <person name="Subramanian S."/>
        </authorList>
    </citation>
    <scope>NUCLEOTIDE SEQUENCE [LARGE SCALE GENOMIC DNA]</scope>
    <source>
        <strain evidence="8 9">PEL</strain>
    </source>
</reference>
<keyword evidence="9" id="KW-1185">Reference proteome</keyword>
<comment type="caution">
    <text evidence="8">The sequence shown here is derived from an EMBL/GenBank/DDBJ whole genome shotgun (WGS) entry which is preliminary data.</text>
</comment>
<dbReference type="PANTHER" id="PTHR30213">
    <property type="entry name" value="INNER MEMBRANE PROTEIN YHJD"/>
    <property type="match status" value="1"/>
</dbReference>
<dbReference type="Pfam" id="PF03631">
    <property type="entry name" value="Virul_fac_BrkB"/>
    <property type="match status" value="1"/>
</dbReference>